<sequence>MLLPPVPRPTLFGSCGPDPTPLVLSKMSYEMEDTDDESTEPTTQYEGNANKATSRPVSCGSKRKSTKPRSETRGHSTKFVNEEGEPCNHCDSEFHADHKRVCRKISHTDDEADSDLEGSWKFDQEAIQRSLAEMIILDELPFKFVERTEYRKWMSLVCPRFEVPSQCTIARDCYQLYIEEKISLKKFLQSSSHKVSLTVETWTSLQQEDYMSLTAHFIDNDWKLNKKMLNFFRVSSYRGDANGKAILMCLRDWGIDKVFTITVDNASTNDDAISFLKNRFNLFGMGILQGKYLHLKCISHIINLIVSDVLNEFNALVARVRGAVIYVRQSSSSLQQFKECVEIEEIQSKGFLCLDVSNKWNSTYLMLDVAQKFERAFERFEDEDPFFKDELLLGDGVPDSNDWVNVRRVVLFLQPFYELTFKVAGSLCVTSNIFLGEICEVYRLLRDWQLSSDAEFSTMAKRMKEKYDKYWGNIGKMNVLLYVAVVLDPRNKLDFVEFCFKEMYAEEEAEVMTKEVKEAVFELFNDYKRMMELSQSKQVSDRSQMSQKTQATGDTNLLQKKKRGLSSDFNKYRESRCTEQKTELDKYLSQELVDDNDDDEFNILDWWKSNSRKFPVLSHLARDVLAIPISTATSKSAFNTGRCELDAYRSSLTPKVVQSLVCAHDWLQGPSHLNPSDFEEEMEEIDKLDLEFSKIELESASD</sequence>
<dbReference type="Pfam" id="PF14372">
    <property type="entry name" value="hAT-like_RNase-H"/>
    <property type="match status" value="1"/>
</dbReference>
<keyword evidence="5" id="KW-1185">Reference proteome</keyword>
<evidence type="ECO:0000259" key="3">
    <source>
        <dbReference type="Pfam" id="PF05699"/>
    </source>
</evidence>
<evidence type="ECO:0000256" key="2">
    <source>
        <dbReference type="SAM" id="MobiDB-lite"/>
    </source>
</evidence>
<evidence type="ECO:0000256" key="1">
    <source>
        <dbReference type="ARBA" id="ARBA00023125"/>
    </source>
</evidence>
<dbReference type="InterPro" id="IPR025525">
    <property type="entry name" value="hAT-like_transposase_RNase-H"/>
</dbReference>
<dbReference type="InterPro" id="IPR008906">
    <property type="entry name" value="HATC_C_dom"/>
</dbReference>
<dbReference type="SUPFAM" id="SSF53098">
    <property type="entry name" value="Ribonuclease H-like"/>
    <property type="match status" value="1"/>
</dbReference>
<dbReference type="Pfam" id="PF05699">
    <property type="entry name" value="Dimer_Tnp_hAT"/>
    <property type="match status" value="1"/>
</dbReference>
<organism evidence="5 6">
    <name type="scientific">Herrania umbratica</name>
    <dbReference type="NCBI Taxonomy" id="108875"/>
    <lineage>
        <taxon>Eukaryota</taxon>
        <taxon>Viridiplantae</taxon>
        <taxon>Streptophyta</taxon>
        <taxon>Embryophyta</taxon>
        <taxon>Tracheophyta</taxon>
        <taxon>Spermatophyta</taxon>
        <taxon>Magnoliopsida</taxon>
        <taxon>eudicotyledons</taxon>
        <taxon>Gunneridae</taxon>
        <taxon>Pentapetalae</taxon>
        <taxon>rosids</taxon>
        <taxon>malvids</taxon>
        <taxon>Malvales</taxon>
        <taxon>Malvaceae</taxon>
        <taxon>Byttnerioideae</taxon>
        <taxon>Herrania</taxon>
    </lineage>
</organism>
<dbReference type="PANTHER" id="PTHR46481">
    <property type="entry name" value="ZINC FINGER BED DOMAIN-CONTAINING PROTEIN 4"/>
    <property type="match status" value="1"/>
</dbReference>
<keyword evidence="1" id="KW-0238">DNA-binding</keyword>
<evidence type="ECO:0000259" key="4">
    <source>
        <dbReference type="Pfam" id="PF14372"/>
    </source>
</evidence>
<dbReference type="AlphaFoldDB" id="A0A6J1AM80"/>
<feature type="region of interest" description="Disordered" evidence="2">
    <location>
        <begin position="538"/>
        <end position="557"/>
    </location>
</feature>
<feature type="region of interest" description="Disordered" evidence="2">
    <location>
        <begin position="1"/>
        <end position="82"/>
    </location>
</feature>
<name>A0A6J1AM80_9ROSI</name>
<dbReference type="RefSeq" id="XP_021287980.1">
    <property type="nucleotide sequence ID" value="XM_021432305.1"/>
</dbReference>
<dbReference type="InterPro" id="IPR052035">
    <property type="entry name" value="ZnF_BED_domain_contain"/>
</dbReference>
<feature type="compositionally biased region" description="Polar residues" evidence="2">
    <location>
        <begin position="44"/>
        <end position="56"/>
    </location>
</feature>
<dbReference type="PANTHER" id="PTHR46481:SF7">
    <property type="entry name" value="ZINC FINGER BED DOMAIN-CONTAINING PROTEIN RICESLEEPER 2-LIKE"/>
    <property type="match status" value="1"/>
</dbReference>
<dbReference type="GO" id="GO:0046983">
    <property type="term" value="F:protein dimerization activity"/>
    <property type="evidence" value="ECO:0007669"/>
    <property type="project" value="InterPro"/>
</dbReference>
<dbReference type="InterPro" id="IPR012337">
    <property type="entry name" value="RNaseH-like_sf"/>
</dbReference>
<dbReference type="GO" id="GO:0003677">
    <property type="term" value="F:DNA binding"/>
    <property type="evidence" value="ECO:0007669"/>
    <property type="project" value="UniProtKB-KW"/>
</dbReference>
<dbReference type="OrthoDB" id="1001555at2759"/>
<feature type="domain" description="HAT C-terminal dimerisation" evidence="3">
    <location>
        <begin position="583"/>
        <end position="667"/>
    </location>
</feature>
<evidence type="ECO:0000313" key="5">
    <source>
        <dbReference type="Proteomes" id="UP000504621"/>
    </source>
</evidence>
<protein>
    <submittedName>
        <fullName evidence="6">Zinc finger BED domain-containing protein RICESLEEPER 2-like</fullName>
    </submittedName>
</protein>
<gene>
    <name evidence="6" type="primary">LOC110419310</name>
</gene>
<feature type="domain" description="hAT-like transposase RNase-H fold" evidence="4">
    <location>
        <begin position="426"/>
        <end position="527"/>
    </location>
</feature>
<evidence type="ECO:0000313" key="6">
    <source>
        <dbReference type="RefSeq" id="XP_021287980.1"/>
    </source>
</evidence>
<accession>A0A6J1AM80</accession>
<feature type="compositionally biased region" description="Acidic residues" evidence="2">
    <location>
        <begin position="30"/>
        <end position="39"/>
    </location>
</feature>
<reference evidence="6" key="1">
    <citation type="submission" date="2025-08" db="UniProtKB">
        <authorList>
            <consortium name="RefSeq"/>
        </authorList>
    </citation>
    <scope>IDENTIFICATION</scope>
    <source>
        <tissue evidence="6">Leaf</tissue>
    </source>
</reference>
<dbReference type="GeneID" id="110419310"/>
<proteinExistence type="predicted"/>
<dbReference type="Proteomes" id="UP000504621">
    <property type="component" value="Unplaced"/>
</dbReference>